<sequence length="610" mass="66232">MADLSESAAQIELLDQNLKKTHQLSSRMAGILAHFDSRLIRLEKTLSPVHNSTQSLTRLGANIDATLAALATVRVNQEKTQSDETALMAQPNPSNLGPYLATFDRVMEHISDLKSSGLRGGQGALKENVKLAEVAFKKLCTILTQQIQDGTNISLDIDAFLQDPPRPLSILSTSGTLSSSNLATYLVSSPLALTQAKTYLDESFRGWGETRGSWMKKHLEGLGRRVLIAASAADEGGTQPSESDETGGKLGETLLALAKSEHALLCSLVPDSSAYISSTLQTILTPSLTYFSSGVLASLLTLLKKESAPWKAYTLWDELSKLSNRWDDFFESAGLKNQGELSGFMQAGLKGICLRSIPEAVESAKVSFVVKPGEFQSVSVSSVTTSIVSFLLNLPSYQSVIETFLNTIGDRKWLMGASMANVPVGDDDGLIAHFIYDVTAALVNSLDQRAKALRRGVGGIFLMNNMSFVRDNLVLHSSSNFSDLLGENGDELLNKAFKNAKATYLDPWNELTSPLLQASSSSSNSGNAGRQAVKDQFVKFWDLLDRQEQVHLTNHLGRAGDMKARMRDEVKTLVGKAYKTAVAKHDGSLGTKYIRISPDELDSKLAAMFK</sequence>
<dbReference type="GO" id="GO:0015031">
    <property type="term" value="P:protein transport"/>
    <property type="evidence" value="ECO:0007669"/>
    <property type="project" value="UniProtKB-KW"/>
</dbReference>
<dbReference type="PANTHER" id="PTHR12542">
    <property type="entry name" value="EXOCYST COMPLEX PROTEIN EXO70"/>
    <property type="match status" value="1"/>
</dbReference>
<dbReference type="GO" id="GO:0006887">
    <property type="term" value="P:exocytosis"/>
    <property type="evidence" value="ECO:0007669"/>
    <property type="project" value="UniProtKB-KW"/>
</dbReference>
<dbReference type="InterPro" id="IPR046364">
    <property type="entry name" value="Exo70_C"/>
</dbReference>
<proteinExistence type="inferred from homology"/>
<dbReference type="InterPro" id="IPR016159">
    <property type="entry name" value="Cullin_repeat-like_dom_sf"/>
</dbReference>
<dbReference type="GO" id="GO:0000145">
    <property type="term" value="C:exocyst"/>
    <property type="evidence" value="ECO:0007669"/>
    <property type="project" value="InterPro"/>
</dbReference>
<protein>
    <recommendedName>
        <fullName evidence="4">Exocyst complex protein EXO70</fullName>
    </recommendedName>
</protein>
<accession>A0A0F7SSU2</accession>
<dbReference type="GO" id="GO:0005546">
    <property type="term" value="F:phosphatidylinositol-4,5-bisphosphate binding"/>
    <property type="evidence" value="ECO:0007669"/>
    <property type="project" value="InterPro"/>
</dbReference>
<reference evidence="6" key="1">
    <citation type="submission" date="2014-08" db="EMBL/GenBank/DDBJ databases">
        <authorList>
            <person name="Sharma Rahul"/>
            <person name="Thines Marco"/>
        </authorList>
    </citation>
    <scope>NUCLEOTIDE SEQUENCE</scope>
</reference>
<keyword evidence="3 4" id="KW-0268">Exocytosis</keyword>
<dbReference type="AlphaFoldDB" id="A0A0F7SSU2"/>
<comment type="similarity">
    <text evidence="1 4">Belongs to the EXO70 family.</text>
</comment>
<dbReference type="PANTHER" id="PTHR12542:SF41">
    <property type="entry name" value="EXOCYST COMPLEX COMPONENT 7"/>
    <property type="match status" value="1"/>
</dbReference>
<evidence type="ECO:0000256" key="3">
    <source>
        <dbReference type="ARBA" id="ARBA00022483"/>
    </source>
</evidence>
<keyword evidence="4" id="KW-0653">Protein transport</keyword>
<dbReference type="GO" id="GO:0005935">
    <property type="term" value="C:cellular bud neck"/>
    <property type="evidence" value="ECO:0007669"/>
    <property type="project" value="UniProtKB-SubCell"/>
</dbReference>
<organism evidence="6">
    <name type="scientific">Phaffia rhodozyma</name>
    <name type="common">Yeast</name>
    <name type="synonym">Xanthophyllomyces dendrorhous</name>
    <dbReference type="NCBI Taxonomy" id="264483"/>
    <lineage>
        <taxon>Eukaryota</taxon>
        <taxon>Fungi</taxon>
        <taxon>Dikarya</taxon>
        <taxon>Basidiomycota</taxon>
        <taxon>Agaricomycotina</taxon>
        <taxon>Tremellomycetes</taxon>
        <taxon>Cystofilobasidiales</taxon>
        <taxon>Mrakiaceae</taxon>
        <taxon>Phaffia</taxon>
    </lineage>
</organism>
<dbReference type="EMBL" id="LN483157">
    <property type="protein sequence ID" value="CED83615.1"/>
    <property type="molecule type" value="Genomic_DNA"/>
</dbReference>
<feature type="domain" description="Exocyst complex subunit Exo70 C-terminal" evidence="5">
    <location>
        <begin position="253"/>
        <end position="606"/>
    </location>
</feature>
<name>A0A0F7SSU2_PHARH</name>
<evidence type="ECO:0000313" key="6">
    <source>
        <dbReference type="EMBL" id="CED83615.1"/>
    </source>
</evidence>
<dbReference type="Gene3D" id="1.20.1280.170">
    <property type="entry name" value="Exocyst complex component Exo70"/>
    <property type="match status" value="1"/>
</dbReference>
<dbReference type="InterPro" id="IPR004140">
    <property type="entry name" value="Exo70"/>
</dbReference>
<evidence type="ECO:0000256" key="2">
    <source>
        <dbReference type="ARBA" id="ARBA00022448"/>
    </source>
</evidence>
<dbReference type="SUPFAM" id="SSF74788">
    <property type="entry name" value="Cullin repeat-like"/>
    <property type="match status" value="1"/>
</dbReference>
<evidence type="ECO:0000256" key="1">
    <source>
        <dbReference type="ARBA" id="ARBA00006756"/>
    </source>
</evidence>
<evidence type="ECO:0000256" key="4">
    <source>
        <dbReference type="RuleBase" id="RU365026"/>
    </source>
</evidence>
<keyword evidence="2 4" id="KW-0813">Transport</keyword>
<comment type="function">
    <text evidence="4">Involved in the secretory pathway as part of the exocyst complex which tethers secretory vesicles to the sites of exocytosis. Also plays a role in the assembly of the exocyst.</text>
</comment>
<evidence type="ECO:0000259" key="5">
    <source>
        <dbReference type="Pfam" id="PF03081"/>
    </source>
</evidence>
<dbReference type="Pfam" id="PF03081">
    <property type="entry name" value="Exo70_C"/>
    <property type="match status" value="1"/>
</dbReference>
<comment type="subcellular location">
    <subcellularLocation>
        <location evidence="4">Bud</location>
    </subcellularLocation>
    <subcellularLocation>
        <location evidence="4">Bud neck</location>
    </subcellularLocation>
</comment>